<feature type="transmembrane region" description="Helical" evidence="1">
    <location>
        <begin position="65"/>
        <end position="82"/>
    </location>
</feature>
<accession>A0A641ANE7</accession>
<keyword evidence="3" id="KW-0378">Hydrolase</keyword>
<sequence length="255" mass="26966">MRTRGRPCSVEVMSLLRSLAAKVPRDHLESDAAFHRRRRVVAGVSLAGAALLGKSLSTEPDSKEFYGLTFGVAATWTSGALASGPLHLGYEQTDDDGLRRPFITPVALGVGAFGAFYGAALVARRIPLLNRALTDILAFADQGSAPLVTLTTFANGAAEEFFFRGALYAAVGTDNPVAKSTAVYALATTATRNPALVLASGVMGTLFGLQRRASGGIQAPMLTHLTWSGLMLRFMPPLFRRTGSDEVQQGSPPQV</sequence>
<dbReference type="EMBL" id="SDPP02000003">
    <property type="protein sequence ID" value="KAA1376322.1"/>
    <property type="molecule type" value="Genomic_DNA"/>
</dbReference>
<evidence type="ECO:0000259" key="2">
    <source>
        <dbReference type="Pfam" id="PF02517"/>
    </source>
</evidence>
<comment type="caution">
    <text evidence="3">The sequence shown here is derived from an EMBL/GenBank/DDBJ whole genome shotgun (WGS) entry which is preliminary data.</text>
</comment>
<dbReference type="OrthoDB" id="4407663at2"/>
<dbReference type="AlphaFoldDB" id="A0A641ANE7"/>
<evidence type="ECO:0000313" key="3">
    <source>
        <dbReference type="EMBL" id="KAA1376322.1"/>
    </source>
</evidence>
<dbReference type="Proteomes" id="UP001515100">
    <property type="component" value="Unassembled WGS sequence"/>
</dbReference>
<proteinExistence type="predicted"/>
<dbReference type="InterPro" id="IPR003675">
    <property type="entry name" value="Rce1/LyrA-like_dom"/>
</dbReference>
<keyword evidence="3" id="KW-0645">Protease</keyword>
<name>A0A641ANE7_9ACTN</name>
<keyword evidence="1" id="KW-0472">Membrane</keyword>
<dbReference type="GO" id="GO:0080120">
    <property type="term" value="P:CAAX-box protein maturation"/>
    <property type="evidence" value="ECO:0007669"/>
    <property type="project" value="UniProtKB-ARBA"/>
</dbReference>
<feature type="transmembrane region" description="Helical" evidence="1">
    <location>
        <begin position="102"/>
        <end position="123"/>
    </location>
</feature>
<feature type="domain" description="CAAX prenyl protease 2/Lysostaphin resistance protein A-like" evidence="2">
    <location>
        <begin position="144"/>
        <end position="228"/>
    </location>
</feature>
<keyword evidence="1" id="KW-1133">Transmembrane helix</keyword>
<protein>
    <submittedName>
        <fullName evidence="3">CPBP family intramembrane metalloprotease</fullName>
    </submittedName>
</protein>
<evidence type="ECO:0000256" key="1">
    <source>
        <dbReference type="SAM" id="Phobius"/>
    </source>
</evidence>
<keyword evidence="3" id="KW-0482">Metalloprotease</keyword>
<dbReference type="GO" id="GO:0008237">
    <property type="term" value="F:metallopeptidase activity"/>
    <property type="evidence" value="ECO:0007669"/>
    <property type="project" value="UniProtKB-KW"/>
</dbReference>
<keyword evidence="4" id="KW-1185">Reference proteome</keyword>
<reference evidence="3" key="1">
    <citation type="submission" date="2019-09" db="EMBL/GenBank/DDBJ databases">
        <authorList>
            <person name="Li J."/>
        </authorList>
    </citation>
    <scope>NUCLEOTIDE SEQUENCE [LARGE SCALE GENOMIC DNA]</scope>
    <source>
        <strain evidence="3">NRBC 14897</strain>
    </source>
</reference>
<dbReference type="Pfam" id="PF02517">
    <property type="entry name" value="Rce1-like"/>
    <property type="match status" value="1"/>
</dbReference>
<gene>
    <name evidence="3" type="ORF">ESP62_012880</name>
</gene>
<dbReference type="GO" id="GO:0004175">
    <property type="term" value="F:endopeptidase activity"/>
    <property type="evidence" value="ECO:0007669"/>
    <property type="project" value="UniProtKB-ARBA"/>
</dbReference>
<keyword evidence="1" id="KW-0812">Transmembrane</keyword>
<organism evidence="3 4">
    <name type="scientific">Aeromicrobium fastidiosum</name>
    <dbReference type="NCBI Taxonomy" id="52699"/>
    <lineage>
        <taxon>Bacteria</taxon>
        <taxon>Bacillati</taxon>
        <taxon>Actinomycetota</taxon>
        <taxon>Actinomycetes</taxon>
        <taxon>Propionibacteriales</taxon>
        <taxon>Nocardioidaceae</taxon>
        <taxon>Aeromicrobium</taxon>
    </lineage>
</organism>
<evidence type="ECO:0000313" key="4">
    <source>
        <dbReference type="Proteomes" id="UP001515100"/>
    </source>
</evidence>